<feature type="domain" description="MADS-box" evidence="6">
    <location>
        <begin position="3"/>
        <end position="64"/>
    </location>
</feature>
<dbReference type="CDD" id="cd00120">
    <property type="entry name" value="MADS"/>
    <property type="match status" value="1"/>
</dbReference>
<keyword evidence="3" id="KW-0238">DNA-binding</keyword>
<comment type="caution">
    <text evidence="7">The sequence shown here is derived from an EMBL/GenBank/DDBJ whole genome shotgun (WGS) entry which is preliminary data.</text>
</comment>
<evidence type="ECO:0000256" key="3">
    <source>
        <dbReference type="ARBA" id="ARBA00023125"/>
    </source>
</evidence>
<dbReference type="Gene3D" id="3.40.1810.10">
    <property type="entry name" value="Transcription factor, MADS-box"/>
    <property type="match status" value="1"/>
</dbReference>
<dbReference type="GO" id="GO:0046983">
    <property type="term" value="F:protein dimerization activity"/>
    <property type="evidence" value="ECO:0007669"/>
    <property type="project" value="InterPro"/>
</dbReference>
<gene>
    <name evidence="7" type="ORF">DM860_004203</name>
</gene>
<dbReference type="SUPFAM" id="SSF55455">
    <property type="entry name" value="SRF-like"/>
    <property type="match status" value="1"/>
</dbReference>
<comment type="subcellular location">
    <subcellularLocation>
        <location evidence="1">Nucleus</location>
    </subcellularLocation>
</comment>
<keyword evidence="2" id="KW-0805">Transcription regulation</keyword>
<dbReference type="Pfam" id="PF00319">
    <property type="entry name" value="SRF-TF"/>
    <property type="match status" value="1"/>
</dbReference>
<dbReference type="PRINTS" id="PR00404">
    <property type="entry name" value="MADSDOMAIN"/>
</dbReference>
<evidence type="ECO:0000313" key="7">
    <source>
        <dbReference type="EMBL" id="RAL37281.1"/>
    </source>
</evidence>
<dbReference type="AlphaFoldDB" id="A0A328CY91"/>
<dbReference type="Proteomes" id="UP000249390">
    <property type="component" value="Unassembled WGS sequence"/>
</dbReference>
<dbReference type="PANTHER" id="PTHR11945:SF534">
    <property type="entry name" value="MYOCYTE-SPECIFIC ENHANCER FACTOR 2"/>
    <property type="match status" value="1"/>
</dbReference>
<keyword evidence="5" id="KW-0539">Nucleus</keyword>
<keyword evidence="8" id="KW-1185">Reference proteome</keyword>
<keyword evidence="4" id="KW-0804">Transcription</keyword>
<sequence>MGKGKAKIEIKKIEDLQKRNICFTKRRQGLFKKAGDLCRQYPGTRVAALVFSPAGKPYIFGDPKALLGSDQEEEKGLDGNQFADLGGLDAVNTNELPGVRRKVFGSRKRESLSGFGRAGIDVDGRLFGQ</sequence>
<dbReference type="InterPro" id="IPR002100">
    <property type="entry name" value="TF_MADSbox"/>
</dbReference>
<reference evidence="7 8" key="1">
    <citation type="submission" date="2018-06" db="EMBL/GenBank/DDBJ databases">
        <title>The Genome of Cuscuta australis (Dodder) Provides Insight into the Evolution of Plant Parasitism.</title>
        <authorList>
            <person name="Liu H."/>
        </authorList>
    </citation>
    <scope>NUCLEOTIDE SEQUENCE [LARGE SCALE GENOMIC DNA]</scope>
    <source>
        <strain evidence="8">cv. Yunnan</strain>
        <tissue evidence="7">Vines</tissue>
    </source>
</reference>
<evidence type="ECO:0000256" key="1">
    <source>
        <dbReference type="ARBA" id="ARBA00004123"/>
    </source>
</evidence>
<dbReference type="SMART" id="SM00432">
    <property type="entry name" value="MADS"/>
    <property type="match status" value="1"/>
</dbReference>
<dbReference type="EMBL" id="NQVE01000217">
    <property type="protein sequence ID" value="RAL37281.1"/>
    <property type="molecule type" value="Genomic_DNA"/>
</dbReference>
<evidence type="ECO:0000259" key="6">
    <source>
        <dbReference type="PROSITE" id="PS50066"/>
    </source>
</evidence>
<evidence type="ECO:0000313" key="8">
    <source>
        <dbReference type="Proteomes" id="UP000249390"/>
    </source>
</evidence>
<dbReference type="GO" id="GO:0005634">
    <property type="term" value="C:nucleus"/>
    <property type="evidence" value="ECO:0007669"/>
    <property type="project" value="UniProtKB-SubCell"/>
</dbReference>
<dbReference type="PROSITE" id="PS50066">
    <property type="entry name" value="MADS_BOX_2"/>
    <property type="match status" value="1"/>
</dbReference>
<accession>A0A328CY91</accession>
<dbReference type="GO" id="GO:0000978">
    <property type="term" value="F:RNA polymerase II cis-regulatory region sequence-specific DNA binding"/>
    <property type="evidence" value="ECO:0007669"/>
    <property type="project" value="TreeGrafter"/>
</dbReference>
<protein>
    <recommendedName>
        <fullName evidence="6">MADS-box domain-containing protein</fullName>
    </recommendedName>
</protein>
<evidence type="ECO:0000256" key="4">
    <source>
        <dbReference type="ARBA" id="ARBA00023163"/>
    </source>
</evidence>
<dbReference type="GO" id="GO:0045893">
    <property type="term" value="P:positive regulation of DNA-templated transcription"/>
    <property type="evidence" value="ECO:0007669"/>
    <property type="project" value="UniProtKB-ARBA"/>
</dbReference>
<dbReference type="GO" id="GO:0000981">
    <property type="term" value="F:DNA-binding transcription factor activity, RNA polymerase II-specific"/>
    <property type="evidence" value="ECO:0007669"/>
    <property type="project" value="TreeGrafter"/>
</dbReference>
<proteinExistence type="predicted"/>
<evidence type="ECO:0000256" key="2">
    <source>
        <dbReference type="ARBA" id="ARBA00023015"/>
    </source>
</evidence>
<organism evidence="7 8">
    <name type="scientific">Cuscuta australis</name>
    <dbReference type="NCBI Taxonomy" id="267555"/>
    <lineage>
        <taxon>Eukaryota</taxon>
        <taxon>Viridiplantae</taxon>
        <taxon>Streptophyta</taxon>
        <taxon>Embryophyta</taxon>
        <taxon>Tracheophyta</taxon>
        <taxon>Spermatophyta</taxon>
        <taxon>Magnoliopsida</taxon>
        <taxon>eudicotyledons</taxon>
        <taxon>Gunneridae</taxon>
        <taxon>Pentapetalae</taxon>
        <taxon>asterids</taxon>
        <taxon>lamiids</taxon>
        <taxon>Solanales</taxon>
        <taxon>Convolvulaceae</taxon>
        <taxon>Cuscuteae</taxon>
        <taxon>Cuscuta</taxon>
        <taxon>Cuscuta subgen. Grammica</taxon>
        <taxon>Cuscuta sect. Cleistogrammica</taxon>
    </lineage>
</organism>
<dbReference type="InterPro" id="IPR036879">
    <property type="entry name" value="TF_MADSbox_sf"/>
</dbReference>
<name>A0A328CY91_9ASTE</name>
<dbReference type="PANTHER" id="PTHR11945">
    <property type="entry name" value="MADS BOX PROTEIN"/>
    <property type="match status" value="1"/>
</dbReference>
<evidence type="ECO:0000256" key="5">
    <source>
        <dbReference type="ARBA" id="ARBA00023242"/>
    </source>
</evidence>